<gene>
    <name evidence="4" type="primary">Klrb1b_0</name>
    <name evidence="4" type="ORF">ANHRUF_R11053</name>
</gene>
<evidence type="ECO:0000256" key="1">
    <source>
        <dbReference type="ARBA" id="ARBA00022989"/>
    </source>
</evidence>
<accession>A0A7L3GFE4</accession>
<keyword evidence="1" id="KW-1133">Transmembrane helix</keyword>
<dbReference type="Gene3D" id="3.10.100.10">
    <property type="entry name" value="Mannose-Binding Protein A, subunit A"/>
    <property type="match status" value="1"/>
</dbReference>
<evidence type="ECO:0000259" key="3">
    <source>
        <dbReference type="PROSITE" id="PS50041"/>
    </source>
</evidence>
<keyword evidence="1" id="KW-0472">Membrane</keyword>
<reference evidence="4 5" key="1">
    <citation type="submission" date="2019-09" db="EMBL/GenBank/DDBJ databases">
        <title>Bird 10,000 Genomes (B10K) Project - Family phase.</title>
        <authorList>
            <person name="Zhang G."/>
        </authorList>
    </citation>
    <scope>NUCLEOTIDE SEQUENCE [LARGE SCALE GENOMIC DNA]</scope>
    <source>
        <strain evidence="4">B10K-DU-029-28</strain>
    </source>
</reference>
<dbReference type="GO" id="GO:0009986">
    <property type="term" value="C:cell surface"/>
    <property type="evidence" value="ECO:0007669"/>
    <property type="project" value="TreeGrafter"/>
</dbReference>
<dbReference type="Proteomes" id="UP000528690">
    <property type="component" value="Unassembled WGS sequence"/>
</dbReference>
<protein>
    <submittedName>
        <fullName evidence="4">KRBBB protein</fullName>
    </submittedName>
</protein>
<keyword evidence="1" id="KW-0812">Transmembrane</keyword>
<keyword evidence="2" id="KW-1015">Disulfide bond</keyword>
<dbReference type="AlphaFoldDB" id="A0A7L3GFE4"/>
<evidence type="ECO:0000256" key="2">
    <source>
        <dbReference type="ARBA" id="ARBA00023157"/>
    </source>
</evidence>
<dbReference type="SUPFAM" id="SSF56436">
    <property type="entry name" value="C-type lectin-like"/>
    <property type="match status" value="1"/>
</dbReference>
<dbReference type="InterPro" id="IPR051527">
    <property type="entry name" value="KLR_subfamily_B"/>
</dbReference>
<dbReference type="InterPro" id="IPR001304">
    <property type="entry name" value="C-type_lectin-like"/>
</dbReference>
<organism evidence="4 5">
    <name type="scientific">Anhinga rufa</name>
    <name type="common">African darter</name>
    <dbReference type="NCBI Taxonomy" id="317792"/>
    <lineage>
        <taxon>Eukaryota</taxon>
        <taxon>Metazoa</taxon>
        <taxon>Chordata</taxon>
        <taxon>Craniata</taxon>
        <taxon>Vertebrata</taxon>
        <taxon>Euteleostomi</taxon>
        <taxon>Archelosauria</taxon>
        <taxon>Archosauria</taxon>
        <taxon>Dinosauria</taxon>
        <taxon>Saurischia</taxon>
        <taxon>Theropoda</taxon>
        <taxon>Coelurosauria</taxon>
        <taxon>Aves</taxon>
        <taxon>Neognathae</taxon>
        <taxon>Neoaves</taxon>
        <taxon>Aequornithes</taxon>
        <taxon>Suliformes</taxon>
        <taxon>Anhingidae</taxon>
        <taxon>Anhinga</taxon>
    </lineage>
</organism>
<dbReference type="EMBL" id="VZTV01051096">
    <property type="protein sequence ID" value="NXT90529.1"/>
    <property type="molecule type" value="Genomic_DNA"/>
</dbReference>
<name>A0A7L3GFE4_9AVES</name>
<keyword evidence="5" id="KW-1185">Reference proteome</keyword>
<dbReference type="InterPro" id="IPR016187">
    <property type="entry name" value="CTDL_fold"/>
</dbReference>
<comment type="caution">
    <text evidence="4">The sequence shown here is derived from an EMBL/GenBank/DDBJ whole genome shotgun (WGS) entry which is preliminary data.</text>
</comment>
<feature type="non-terminal residue" evidence="4">
    <location>
        <position position="98"/>
    </location>
</feature>
<dbReference type="GO" id="GO:0038023">
    <property type="term" value="F:signaling receptor activity"/>
    <property type="evidence" value="ECO:0007669"/>
    <property type="project" value="TreeGrafter"/>
</dbReference>
<evidence type="ECO:0000313" key="4">
    <source>
        <dbReference type="EMBL" id="NXT90529.1"/>
    </source>
</evidence>
<feature type="domain" description="C-type lectin" evidence="3">
    <location>
        <begin position="1"/>
        <end position="92"/>
    </location>
</feature>
<dbReference type="PANTHER" id="PTHR46784:SF1">
    <property type="entry name" value="KILLER CELL LECTIN-LIKE RECEPTOR SUBFAMILY B MEMBER 1"/>
    <property type="match status" value="1"/>
</dbReference>
<dbReference type="PANTHER" id="PTHR46784">
    <property type="entry name" value="KILLER CELL LECTIN-LIKE RECEPTOR SUBFAMILY B MEMBER 1"/>
    <property type="match status" value="1"/>
</dbReference>
<proteinExistence type="predicted"/>
<dbReference type="GO" id="GO:0005886">
    <property type="term" value="C:plasma membrane"/>
    <property type="evidence" value="ECO:0007669"/>
    <property type="project" value="TreeGrafter"/>
</dbReference>
<dbReference type="Pfam" id="PF00059">
    <property type="entry name" value="Lectin_C"/>
    <property type="match status" value="1"/>
</dbReference>
<dbReference type="GO" id="GO:0042269">
    <property type="term" value="P:regulation of natural killer cell mediated cytotoxicity"/>
    <property type="evidence" value="ECO:0007669"/>
    <property type="project" value="TreeGrafter"/>
</dbReference>
<evidence type="ECO:0000313" key="5">
    <source>
        <dbReference type="Proteomes" id="UP000528690"/>
    </source>
</evidence>
<sequence length="98" mass="11086">RQECVNRSAELLMLEDQDELDFIKETVQKPSSYLWIGLSLHATRKGWTWLNGSRLDQSRFQLSSRNKNSCGAIKGGTIIPESCSSGLQWICQKEATPL</sequence>
<dbReference type="OrthoDB" id="538816at2759"/>
<dbReference type="PROSITE" id="PS50041">
    <property type="entry name" value="C_TYPE_LECTIN_2"/>
    <property type="match status" value="1"/>
</dbReference>
<feature type="non-terminal residue" evidence="4">
    <location>
        <position position="1"/>
    </location>
</feature>
<dbReference type="InterPro" id="IPR016186">
    <property type="entry name" value="C-type_lectin-like/link_sf"/>
</dbReference>